<evidence type="ECO:0000313" key="2">
    <source>
        <dbReference type="Proteomes" id="UP000266327"/>
    </source>
</evidence>
<organism evidence="1 2">
    <name type="scientific">Noviherbaspirillum sedimenti</name>
    <dbReference type="NCBI Taxonomy" id="2320865"/>
    <lineage>
        <taxon>Bacteria</taxon>
        <taxon>Pseudomonadati</taxon>
        <taxon>Pseudomonadota</taxon>
        <taxon>Betaproteobacteria</taxon>
        <taxon>Burkholderiales</taxon>
        <taxon>Oxalobacteraceae</taxon>
        <taxon>Noviherbaspirillum</taxon>
    </lineage>
</organism>
<reference evidence="2" key="1">
    <citation type="submission" date="2018-09" db="EMBL/GenBank/DDBJ databases">
        <authorList>
            <person name="Zhu H."/>
        </authorList>
    </citation>
    <scope>NUCLEOTIDE SEQUENCE [LARGE SCALE GENOMIC DNA]</scope>
    <source>
        <strain evidence="2">K1S02-23</strain>
    </source>
</reference>
<keyword evidence="2" id="KW-1185">Reference proteome</keyword>
<comment type="caution">
    <text evidence="1">The sequence shown here is derived from an EMBL/GenBank/DDBJ whole genome shotgun (WGS) entry which is preliminary data.</text>
</comment>
<sequence length="74" mass="8223">MANMTSSLPAGFNPASVATSVQLRVGRREMSLGRDFRTRYYSAHPLIECSPGVAPGHLQILLLRRWLIVLSKAR</sequence>
<evidence type="ECO:0000313" key="1">
    <source>
        <dbReference type="EMBL" id="RJG02575.1"/>
    </source>
</evidence>
<accession>A0A3A3G4H9</accession>
<dbReference type="EMBL" id="QYUQ01000002">
    <property type="protein sequence ID" value="RJG02575.1"/>
    <property type="molecule type" value="Genomic_DNA"/>
</dbReference>
<dbReference type="OrthoDB" id="8704182at2"/>
<protein>
    <submittedName>
        <fullName evidence="1">Uncharacterized protein</fullName>
    </submittedName>
</protein>
<dbReference type="RefSeq" id="WP_119786076.1">
    <property type="nucleotide sequence ID" value="NZ_QYUQ01000002.1"/>
</dbReference>
<proteinExistence type="predicted"/>
<dbReference type="Proteomes" id="UP000266327">
    <property type="component" value="Unassembled WGS sequence"/>
</dbReference>
<gene>
    <name evidence="1" type="ORF">D3878_14150</name>
</gene>
<name>A0A3A3G4H9_9BURK</name>
<dbReference type="AlphaFoldDB" id="A0A3A3G4H9"/>